<gene>
    <name evidence="1" type="ORF">ACFP1B_01850</name>
</gene>
<dbReference type="Proteomes" id="UP001596200">
    <property type="component" value="Unassembled WGS sequence"/>
</dbReference>
<accession>A0ABW1GF18</accession>
<evidence type="ECO:0000313" key="1">
    <source>
        <dbReference type="EMBL" id="MFC5912187.1"/>
    </source>
</evidence>
<comment type="caution">
    <text evidence="1">The sequence shown here is derived from an EMBL/GenBank/DDBJ whole genome shotgun (WGS) entry which is preliminary data.</text>
</comment>
<keyword evidence="2" id="KW-1185">Reference proteome</keyword>
<dbReference type="RefSeq" id="WP_344508504.1">
    <property type="nucleotide sequence ID" value="NZ_BAAATU010000007.1"/>
</dbReference>
<evidence type="ECO:0000313" key="2">
    <source>
        <dbReference type="Proteomes" id="UP001596200"/>
    </source>
</evidence>
<protein>
    <submittedName>
        <fullName evidence="1">Uncharacterized protein</fullName>
    </submittedName>
</protein>
<name>A0ABW1GF18_9ACTN</name>
<reference evidence="2" key="1">
    <citation type="journal article" date="2019" name="Int. J. Syst. Evol. Microbiol.">
        <title>The Global Catalogue of Microorganisms (GCM) 10K type strain sequencing project: providing services to taxonomists for standard genome sequencing and annotation.</title>
        <authorList>
            <consortium name="The Broad Institute Genomics Platform"/>
            <consortium name="The Broad Institute Genome Sequencing Center for Infectious Disease"/>
            <person name="Wu L."/>
            <person name="Ma J."/>
        </authorList>
    </citation>
    <scope>NUCLEOTIDE SEQUENCE [LARGE SCALE GENOMIC DNA]</scope>
    <source>
        <strain evidence="2">JCM 4147</strain>
    </source>
</reference>
<proteinExistence type="predicted"/>
<sequence length="185" mass="19540">MSIPTSVPTTKGTGLHGVARTVSDQERSTVQAVFERHGTPLPQGSVAVVFAYPGHGVGERHRRLSGCTNQMLLLSNASAGLSRLGITVAAASTEPPEKHAHLGELSRIVARFTEDDAGAVPHTDLPEGRFLLRWTMVLGGPRDGLLVTDITDSVAHTRAVVDLLTADRLRAVAPDAGTDVLTENP</sequence>
<organism evidence="1 2">
    <name type="scientific">Streptomyces pulveraceus</name>
    <dbReference type="NCBI Taxonomy" id="68258"/>
    <lineage>
        <taxon>Bacteria</taxon>
        <taxon>Bacillati</taxon>
        <taxon>Actinomycetota</taxon>
        <taxon>Actinomycetes</taxon>
        <taxon>Kitasatosporales</taxon>
        <taxon>Streptomycetaceae</taxon>
        <taxon>Streptomyces</taxon>
    </lineage>
</organism>
<dbReference type="EMBL" id="JBHSPU010000001">
    <property type="protein sequence ID" value="MFC5912187.1"/>
    <property type="molecule type" value="Genomic_DNA"/>
</dbReference>